<accession>A0ABQ9IIX0</accession>
<gene>
    <name evidence="1" type="ORF">PR048_001116</name>
</gene>
<protein>
    <recommendedName>
        <fullName evidence="3">DUF4371 domain-containing protein</fullName>
    </recommendedName>
</protein>
<name>A0ABQ9IIX0_9NEOP</name>
<dbReference type="Proteomes" id="UP001159363">
    <property type="component" value="Chromosome 1"/>
</dbReference>
<evidence type="ECO:0000313" key="2">
    <source>
        <dbReference type="Proteomes" id="UP001159363"/>
    </source>
</evidence>
<evidence type="ECO:0008006" key="3">
    <source>
        <dbReference type="Google" id="ProtNLM"/>
    </source>
</evidence>
<proteinExistence type="predicted"/>
<reference evidence="1 2" key="1">
    <citation type="submission" date="2023-02" db="EMBL/GenBank/DDBJ databases">
        <title>LHISI_Scaffold_Assembly.</title>
        <authorList>
            <person name="Stuart O.P."/>
            <person name="Cleave R."/>
            <person name="Magrath M.J.L."/>
            <person name="Mikheyev A.S."/>
        </authorList>
    </citation>
    <scope>NUCLEOTIDE SEQUENCE [LARGE SCALE GENOMIC DNA]</scope>
    <source>
        <strain evidence="1">Daus_M_001</strain>
        <tissue evidence="1">Leg muscle</tissue>
    </source>
</reference>
<keyword evidence="2" id="KW-1185">Reference proteome</keyword>
<evidence type="ECO:0000313" key="1">
    <source>
        <dbReference type="EMBL" id="KAJ8895778.1"/>
    </source>
</evidence>
<sequence length="457" mass="52174">MDKFVYKKPRVEFTENVTSLPDAKASSHIPSIALSVSSASASSQSQISVANSNQLPGKSKGRTFHKSWMTSFSWVEWDDSSDKLLELRKEDMPDIKEWMGHSSYKWLSYDIQYEIIDILRKSVLSSVVCEMKKREYFAIRVDETCDISRHEQVTFCNRSVNENLTISEDFVGLYETPNTEGKTLFGIMKDILAPLVFSSQYETPNTEGKILFGIVMNILARLDLNIENLPGQYYDGASAMSGKFKGLQKFVADLQLKATYVHCAAHSLNLAFQDCLHQLPCMRDMNLAKDLINTVRDSPKRVQLFKNITEDEKNWSSSTLPYSVDNESLQYPTKEKPIHVEEPPLPRRQCTPKRLENPCTTEPHIFFTPKDYFRQEYVCVCDTVVLCVKDRFKCTGLQKHVSVEKECVSAVIAVNNTTPKLEKTRKFFRGDLGTDRLRLHLTMLGDIAKQKRVAIIA</sequence>
<dbReference type="PANTHER" id="PTHR45749:SF14">
    <property type="entry name" value="TTF-TYPE DOMAIN-CONTAINING PROTEIN"/>
    <property type="match status" value="1"/>
</dbReference>
<dbReference type="PANTHER" id="PTHR45749">
    <property type="match status" value="1"/>
</dbReference>
<comment type="caution">
    <text evidence="1">The sequence shown here is derived from an EMBL/GenBank/DDBJ whole genome shotgun (WGS) entry which is preliminary data.</text>
</comment>
<organism evidence="1 2">
    <name type="scientific">Dryococelus australis</name>
    <dbReference type="NCBI Taxonomy" id="614101"/>
    <lineage>
        <taxon>Eukaryota</taxon>
        <taxon>Metazoa</taxon>
        <taxon>Ecdysozoa</taxon>
        <taxon>Arthropoda</taxon>
        <taxon>Hexapoda</taxon>
        <taxon>Insecta</taxon>
        <taxon>Pterygota</taxon>
        <taxon>Neoptera</taxon>
        <taxon>Polyneoptera</taxon>
        <taxon>Phasmatodea</taxon>
        <taxon>Verophasmatodea</taxon>
        <taxon>Anareolatae</taxon>
        <taxon>Phasmatidae</taxon>
        <taxon>Eurycanthinae</taxon>
        <taxon>Dryococelus</taxon>
    </lineage>
</organism>
<dbReference type="EMBL" id="JARBHB010000001">
    <property type="protein sequence ID" value="KAJ8895778.1"/>
    <property type="molecule type" value="Genomic_DNA"/>
</dbReference>